<dbReference type="InterPro" id="IPR014094">
    <property type="entry name" value="LpoB"/>
</dbReference>
<gene>
    <name evidence="1" type="ORF">H8E80_08580</name>
</gene>
<proteinExistence type="predicted"/>
<reference evidence="1 2" key="1">
    <citation type="submission" date="2020-08" db="EMBL/GenBank/DDBJ databases">
        <title>Bridging the membrane lipid divide: bacteria of the FCB group superphylum have the potential to synthesize archaeal ether lipids.</title>
        <authorList>
            <person name="Villanueva L."/>
            <person name="Von Meijenfeldt F.A.B."/>
            <person name="Westbye A.B."/>
            <person name="Yadav S."/>
            <person name="Hopmans E.C."/>
            <person name="Dutilh B.E."/>
            <person name="Sinninghe Damste J.S."/>
        </authorList>
    </citation>
    <scope>NUCLEOTIDE SEQUENCE [LARGE SCALE GENOMIC DNA]</scope>
    <source>
        <strain evidence="1">NIOZ-UU82</strain>
    </source>
</reference>
<evidence type="ECO:0008006" key="3">
    <source>
        <dbReference type="Google" id="ProtNLM"/>
    </source>
</evidence>
<dbReference type="Gene3D" id="3.40.50.10610">
    <property type="entry name" value="ABC-type transport auxiliary lipoprotein component"/>
    <property type="match status" value="1"/>
</dbReference>
<sequence length="238" mass="26590">MHTIKLNKEKVKSFNAVWLKLFFIFLIFLSACRSHVTVPEPALAPLTSGKLLILPFKNLSGIYGENVSLRCPLCGNVFMTGEVIDNAEDFLTQSLISLMESRKGVELIPSAQAQGVWSEMLSRDEDRLSDRDQIVETGRTLGADAVMAGYVYRFKERIGTGYSVDSPASAAFDVHLVDVASSRILWTGRFDETQRSLSENLFKIVAFLKRKGAWVTVDKMAVSALEDMLQTFPEINTR</sequence>
<comment type="caution">
    <text evidence="1">The sequence shown here is derived from an EMBL/GenBank/DDBJ whole genome shotgun (WGS) entry which is preliminary data.</text>
</comment>
<protein>
    <recommendedName>
        <fullName evidence="3">Lipoprotein</fullName>
    </recommendedName>
</protein>
<dbReference type="PROSITE" id="PS51257">
    <property type="entry name" value="PROKAR_LIPOPROTEIN"/>
    <property type="match status" value="1"/>
</dbReference>
<accession>A0A8J6N4G9</accession>
<dbReference type="Proteomes" id="UP000603545">
    <property type="component" value="Unassembled WGS sequence"/>
</dbReference>
<dbReference type="Pfam" id="PF13036">
    <property type="entry name" value="LpoB"/>
    <property type="match status" value="1"/>
</dbReference>
<dbReference type="AlphaFoldDB" id="A0A8J6N4G9"/>
<evidence type="ECO:0000313" key="2">
    <source>
        <dbReference type="Proteomes" id="UP000603545"/>
    </source>
</evidence>
<dbReference type="EMBL" id="JACNLL010000075">
    <property type="protein sequence ID" value="MBC8200079.1"/>
    <property type="molecule type" value="Genomic_DNA"/>
</dbReference>
<name>A0A8J6N4G9_9BACT</name>
<evidence type="ECO:0000313" key="1">
    <source>
        <dbReference type="EMBL" id="MBC8200079.1"/>
    </source>
</evidence>
<organism evidence="1 2">
    <name type="scientific">Candidatus Desulfaltia bathyphila</name>
    <dbReference type="NCBI Taxonomy" id="2841697"/>
    <lineage>
        <taxon>Bacteria</taxon>
        <taxon>Pseudomonadati</taxon>
        <taxon>Thermodesulfobacteriota</taxon>
        <taxon>Desulfobacteria</taxon>
        <taxon>Desulfobacterales</taxon>
        <taxon>Desulfobacterales incertae sedis</taxon>
        <taxon>Candidatus Desulfaltia</taxon>
    </lineage>
</organism>